<dbReference type="EMBL" id="MT142483">
    <property type="protein sequence ID" value="QJA82269.1"/>
    <property type="molecule type" value="Genomic_DNA"/>
</dbReference>
<dbReference type="AlphaFoldDB" id="A0A6M3JA54"/>
<sequence length="120" mass="13746">MQTEKIELDGGAWWEIRTVYTVGMARRSEELLKPFVKPRNVDKVVSGEAKTLEYDVNVEELDLFEAQRTLVFAATVKWSYGGVTWEVFNDEVPQKDYQIVSRRCDELFGSVPLPVTAISK</sequence>
<organism evidence="1">
    <name type="scientific">viral metagenome</name>
    <dbReference type="NCBI Taxonomy" id="1070528"/>
    <lineage>
        <taxon>unclassified sequences</taxon>
        <taxon>metagenomes</taxon>
        <taxon>organismal metagenomes</taxon>
    </lineage>
</organism>
<gene>
    <name evidence="2" type="ORF">MM415A00434_0044</name>
    <name evidence="1" type="ORF">MM415B00370_0039</name>
</gene>
<name>A0A6M3JA54_9ZZZZ</name>
<evidence type="ECO:0000313" key="1">
    <source>
        <dbReference type="EMBL" id="QJA65921.1"/>
    </source>
</evidence>
<protein>
    <submittedName>
        <fullName evidence="1">Uncharacterized protein</fullName>
    </submittedName>
</protein>
<evidence type="ECO:0000313" key="2">
    <source>
        <dbReference type="EMBL" id="QJA82269.1"/>
    </source>
</evidence>
<reference evidence="1" key="1">
    <citation type="submission" date="2020-03" db="EMBL/GenBank/DDBJ databases">
        <title>The deep terrestrial virosphere.</title>
        <authorList>
            <person name="Holmfeldt K."/>
            <person name="Nilsson E."/>
            <person name="Simone D."/>
            <person name="Lopez-Fernandez M."/>
            <person name="Wu X."/>
            <person name="de Brujin I."/>
            <person name="Lundin D."/>
            <person name="Andersson A."/>
            <person name="Bertilsson S."/>
            <person name="Dopson M."/>
        </authorList>
    </citation>
    <scope>NUCLEOTIDE SEQUENCE</scope>
    <source>
        <strain evidence="2">MM415A00434</strain>
        <strain evidence="1">MM415B00370</strain>
    </source>
</reference>
<dbReference type="EMBL" id="MT141546">
    <property type="protein sequence ID" value="QJA65921.1"/>
    <property type="molecule type" value="Genomic_DNA"/>
</dbReference>
<proteinExistence type="predicted"/>
<accession>A0A6M3JA54</accession>